<proteinExistence type="predicted"/>
<evidence type="ECO:0000313" key="3">
    <source>
        <dbReference type="Proteomes" id="UP000828390"/>
    </source>
</evidence>
<name>A0A9D4R0F0_DREPO</name>
<organism evidence="2 3">
    <name type="scientific">Dreissena polymorpha</name>
    <name type="common">Zebra mussel</name>
    <name type="synonym">Mytilus polymorpha</name>
    <dbReference type="NCBI Taxonomy" id="45954"/>
    <lineage>
        <taxon>Eukaryota</taxon>
        <taxon>Metazoa</taxon>
        <taxon>Spiralia</taxon>
        <taxon>Lophotrochozoa</taxon>
        <taxon>Mollusca</taxon>
        <taxon>Bivalvia</taxon>
        <taxon>Autobranchia</taxon>
        <taxon>Heteroconchia</taxon>
        <taxon>Euheterodonta</taxon>
        <taxon>Imparidentia</taxon>
        <taxon>Neoheterodontei</taxon>
        <taxon>Myida</taxon>
        <taxon>Dreissenoidea</taxon>
        <taxon>Dreissenidae</taxon>
        <taxon>Dreissena</taxon>
    </lineage>
</organism>
<protein>
    <submittedName>
        <fullName evidence="2">Uncharacterized protein</fullName>
    </submittedName>
</protein>
<comment type="caution">
    <text evidence="2">The sequence shown here is derived from an EMBL/GenBank/DDBJ whole genome shotgun (WGS) entry which is preliminary data.</text>
</comment>
<feature type="region of interest" description="Disordered" evidence="1">
    <location>
        <begin position="144"/>
        <end position="168"/>
    </location>
</feature>
<dbReference type="Proteomes" id="UP000828390">
    <property type="component" value="Unassembled WGS sequence"/>
</dbReference>
<evidence type="ECO:0000256" key="1">
    <source>
        <dbReference type="SAM" id="MobiDB-lite"/>
    </source>
</evidence>
<reference evidence="2" key="2">
    <citation type="submission" date="2020-11" db="EMBL/GenBank/DDBJ databases">
        <authorList>
            <person name="McCartney M.A."/>
            <person name="Auch B."/>
            <person name="Kono T."/>
            <person name="Mallez S."/>
            <person name="Becker A."/>
            <person name="Gohl D.M."/>
            <person name="Silverstein K.A.T."/>
            <person name="Koren S."/>
            <person name="Bechman K.B."/>
            <person name="Herman A."/>
            <person name="Abrahante J.E."/>
            <person name="Garbe J."/>
        </authorList>
    </citation>
    <scope>NUCLEOTIDE SEQUENCE</scope>
    <source>
        <strain evidence="2">Duluth1</strain>
        <tissue evidence="2">Whole animal</tissue>
    </source>
</reference>
<reference evidence="2" key="1">
    <citation type="journal article" date="2019" name="bioRxiv">
        <title>The Genome of the Zebra Mussel, Dreissena polymorpha: A Resource for Invasive Species Research.</title>
        <authorList>
            <person name="McCartney M.A."/>
            <person name="Auch B."/>
            <person name="Kono T."/>
            <person name="Mallez S."/>
            <person name="Zhang Y."/>
            <person name="Obille A."/>
            <person name="Becker A."/>
            <person name="Abrahante J.E."/>
            <person name="Garbe J."/>
            <person name="Badalamenti J.P."/>
            <person name="Herman A."/>
            <person name="Mangelson H."/>
            <person name="Liachko I."/>
            <person name="Sullivan S."/>
            <person name="Sone E.D."/>
            <person name="Koren S."/>
            <person name="Silverstein K.A.T."/>
            <person name="Beckman K.B."/>
            <person name="Gohl D.M."/>
        </authorList>
    </citation>
    <scope>NUCLEOTIDE SEQUENCE</scope>
    <source>
        <strain evidence="2">Duluth1</strain>
        <tissue evidence="2">Whole animal</tissue>
    </source>
</reference>
<dbReference type="AlphaFoldDB" id="A0A9D4R0F0"/>
<evidence type="ECO:0000313" key="2">
    <source>
        <dbReference type="EMBL" id="KAH3850441.1"/>
    </source>
</evidence>
<gene>
    <name evidence="2" type="ORF">DPMN_092852</name>
</gene>
<sequence>MESDFDLEWSIDSEEEGKFPDIIIETVARANTTATEHAHVLPEIRAAPCPIHSKRHEICGVYSTDIRSPRRQKHLQLAQQANNVSSQQTQGEGKTINVRIPEQFPTKPPPMLPRNMSSKDYVMTWLVHGSDPLGSNHFPEIIPNPFKAKESNHKLKSKPRLSRASFAD</sequence>
<dbReference type="EMBL" id="JAIWYP010000003">
    <property type="protein sequence ID" value="KAH3850441.1"/>
    <property type="molecule type" value="Genomic_DNA"/>
</dbReference>
<keyword evidence="3" id="KW-1185">Reference proteome</keyword>
<accession>A0A9D4R0F0</accession>